<dbReference type="FunFam" id="1.10.238.10:FF:000063">
    <property type="entry name" value="Voltage-dependent N-type calcium channel subunit alpha"/>
    <property type="match status" value="1"/>
</dbReference>
<feature type="compositionally biased region" description="Basic and acidic residues" evidence="21">
    <location>
        <begin position="41"/>
        <end position="59"/>
    </location>
</feature>
<feature type="transmembrane region" description="Helical" evidence="22">
    <location>
        <begin position="786"/>
        <end position="808"/>
    </location>
</feature>
<comment type="subcellular location">
    <subcellularLocation>
        <location evidence="1 19">Membrane</location>
        <topology evidence="1 19">Multi-pass membrane protein</topology>
    </subcellularLocation>
</comment>
<dbReference type="FunFam" id="1.20.120.350:FF:000015">
    <property type="entry name" value="Voltage-dependent N-type calcium channel subunit alpha"/>
    <property type="match status" value="1"/>
</dbReference>
<feature type="compositionally biased region" description="Basic and acidic residues" evidence="21">
    <location>
        <begin position="2447"/>
        <end position="2463"/>
    </location>
</feature>
<keyword evidence="24" id="KW-1185">Reference proteome</keyword>
<keyword evidence="13 22" id="KW-0472">Membrane</keyword>
<feature type="transmembrane region" description="Helical" evidence="22">
    <location>
        <begin position="307"/>
        <end position="328"/>
    </location>
</feature>
<feature type="transmembrane region" description="Helical" evidence="22">
    <location>
        <begin position="661"/>
        <end position="681"/>
    </location>
</feature>
<evidence type="ECO:0000256" key="7">
    <source>
        <dbReference type="ARBA" id="ARBA00022723"/>
    </source>
</evidence>
<dbReference type="PANTHER" id="PTHR45628:SF7">
    <property type="entry name" value="VOLTAGE-DEPENDENT CALCIUM CHANNEL TYPE A SUBUNIT ALPHA-1"/>
    <property type="match status" value="1"/>
</dbReference>
<evidence type="ECO:0000313" key="24">
    <source>
        <dbReference type="Proteomes" id="UP001318040"/>
    </source>
</evidence>
<feature type="binding site" evidence="17">
    <location>
        <position position="1474"/>
    </location>
    <ligand>
        <name>Ca(2+)</name>
        <dbReference type="ChEBI" id="CHEBI:29108"/>
    </ligand>
</feature>
<keyword evidence="8" id="KW-0677">Repeat</keyword>
<dbReference type="InterPro" id="IPR014873">
    <property type="entry name" value="VDCC_a1su_IQ"/>
</dbReference>
<evidence type="ECO:0000256" key="3">
    <source>
        <dbReference type="ARBA" id="ARBA00022553"/>
    </source>
</evidence>
<feature type="transmembrane region" description="Helical" evidence="22">
    <location>
        <begin position="1793"/>
        <end position="1817"/>
    </location>
</feature>
<evidence type="ECO:0000256" key="18">
    <source>
        <dbReference type="PIRSR" id="PIRSR602077-3"/>
    </source>
</evidence>
<evidence type="ECO:0000256" key="10">
    <source>
        <dbReference type="ARBA" id="ARBA00022882"/>
    </source>
</evidence>
<dbReference type="Proteomes" id="UP001318040">
    <property type="component" value="Chromosome 50"/>
</dbReference>
<feature type="binding site" evidence="17">
    <location>
        <position position="840"/>
    </location>
    <ligand>
        <name>Ca(2+)</name>
        <dbReference type="ChEBI" id="CHEBI:29108"/>
    </ligand>
</feature>
<dbReference type="Pfam" id="PF08763">
    <property type="entry name" value="Ca_chan_IQ"/>
    <property type="match status" value="1"/>
</dbReference>
<evidence type="ECO:0000256" key="16">
    <source>
        <dbReference type="ARBA" id="ARBA00023303"/>
    </source>
</evidence>
<dbReference type="GO" id="GO:0043025">
    <property type="term" value="C:neuronal cell body"/>
    <property type="evidence" value="ECO:0007669"/>
    <property type="project" value="TreeGrafter"/>
</dbReference>
<feature type="region of interest" description="Disordered" evidence="21">
    <location>
        <begin position="128"/>
        <end position="173"/>
    </location>
</feature>
<feature type="compositionally biased region" description="Polar residues" evidence="21">
    <location>
        <begin position="2085"/>
        <end position="2097"/>
    </location>
</feature>
<evidence type="ECO:0000256" key="17">
    <source>
        <dbReference type="PIRSR" id="PIRSR602077-1"/>
    </source>
</evidence>
<dbReference type="KEGG" id="pmrn:103091713"/>
<feature type="compositionally biased region" description="Basic and acidic residues" evidence="21">
    <location>
        <begin position="2289"/>
        <end position="2298"/>
    </location>
</feature>
<name>A0AAJ7U3M6_PETMA</name>
<feature type="transmembrane region" description="Helical" evidence="22">
    <location>
        <begin position="340"/>
        <end position="360"/>
    </location>
</feature>
<feature type="transmembrane region" description="Helical" evidence="22">
    <location>
        <begin position="1297"/>
        <end position="1317"/>
    </location>
</feature>
<feature type="transmembrane region" description="Helical" evidence="22">
    <location>
        <begin position="1503"/>
        <end position="1528"/>
    </location>
</feature>
<evidence type="ECO:0000256" key="12">
    <source>
        <dbReference type="ARBA" id="ARBA00023065"/>
    </source>
</evidence>
<keyword evidence="3" id="KW-0597">Phosphoprotein</keyword>
<dbReference type="PANTHER" id="PTHR45628">
    <property type="entry name" value="VOLTAGE-DEPENDENT CALCIUM CHANNEL TYPE A SUBUNIT ALPHA-1"/>
    <property type="match status" value="1"/>
</dbReference>
<dbReference type="InterPro" id="IPR027359">
    <property type="entry name" value="Volt_channel_dom_sf"/>
</dbReference>
<dbReference type="FunFam" id="1.10.287.70:FF:000012">
    <property type="entry name" value="Voltage-dependent N-type calcium channel subunit alpha"/>
    <property type="match status" value="1"/>
</dbReference>
<evidence type="ECO:0000256" key="11">
    <source>
        <dbReference type="ARBA" id="ARBA00022989"/>
    </source>
</evidence>
<feature type="compositionally biased region" description="Gly residues" evidence="21">
    <location>
        <begin position="2028"/>
        <end position="2050"/>
    </location>
</feature>
<dbReference type="GO" id="GO:0046872">
    <property type="term" value="F:metal ion binding"/>
    <property type="evidence" value="ECO:0007669"/>
    <property type="project" value="UniProtKB-KW"/>
</dbReference>
<feature type="transmembrane region" description="Helical" evidence="22">
    <location>
        <begin position="693"/>
        <end position="711"/>
    </location>
</feature>
<dbReference type="GO" id="GO:0007268">
    <property type="term" value="P:chemical synaptic transmission"/>
    <property type="evidence" value="ECO:0007669"/>
    <property type="project" value="TreeGrafter"/>
</dbReference>
<dbReference type="InterPro" id="IPR005821">
    <property type="entry name" value="Ion_trans_dom"/>
</dbReference>
<feature type="transmembrane region" description="Helical" evidence="22">
    <location>
        <begin position="1706"/>
        <end position="1723"/>
    </location>
</feature>
<feature type="transmembrane region" description="Helical" evidence="22">
    <location>
        <begin position="1584"/>
        <end position="1602"/>
    </location>
</feature>
<reference evidence="25" key="1">
    <citation type="submission" date="2025-08" db="UniProtKB">
        <authorList>
            <consortium name="RefSeq"/>
        </authorList>
    </citation>
    <scope>IDENTIFICATION</scope>
    <source>
        <tissue evidence="25">Sperm</tissue>
    </source>
</reference>
<evidence type="ECO:0000256" key="14">
    <source>
        <dbReference type="ARBA" id="ARBA00023157"/>
    </source>
</evidence>
<feature type="transmembrane region" description="Helical" evidence="22">
    <location>
        <begin position="1259"/>
        <end position="1277"/>
    </location>
</feature>
<feature type="region of interest" description="Disordered" evidence="21">
    <location>
        <begin position="41"/>
        <end position="80"/>
    </location>
</feature>
<evidence type="ECO:0000259" key="23">
    <source>
        <dbReference type="SMART" id="SM01062"/>
    </source>
</evidence>
<dbReference type="FunFam" id="1.10.287.70:FF:000025">
    <property type="entry name" value="Voltage-dependent R-type calcium channel subunit alpha"/>
    <property type="match status" value="1"/>
</dbReference>
<feature type="region of interest" description="Disordered" evidence="21">
    <location>
        <begin position="2028"/>
        <end position="2122"/>
    </location>
</feature>
<dbReference type="GO" id="GO:0005891">
    <property type="term" value="C:voltage-gated calcium channel complex"/>
    <property type="evidence" value="ECO:0007669"/>
    <property type="project" value="InterPro"/>
</dbReference>
<evidence type="ECO:0000256" key="19">
    <source>
        <dbReference type="RuleBase" id="RU003808"/>
    </source>
</evidence>
<evidence type="ECO:0000256" key="15">
    <source>
        <dbReference type="ARBA" id="ARBA00023180"/>
    </source>
</evidence>
<dbReference type="GO" id="GO:0008331">
    <property type="term" value="F:high voltage-gated calcium channel activity"/>
    <property type="evidence" value="ECO:0007669"/>
    <property type="project" value="TreeGrafter"/>
</dbReference>
<feature type="glycosylation site" description="N-linked (GlcNAc...) asparagine" evidence="18">
    <location>
        <position position="452"/>
    </location>
</feature>
<organism evidence="24 25">
    <name type="scientific">Petromyzon marinus</name>
    <name type="common">Sea lamprey</name>
    <dbReference type="NCBI Taxonomy" id="7757"/>
    <lineage>
        <taxon>Eukaryota</taxon>
        <taxon>Metazoa</taxon>
        <taxon>Chordata</taxon>
        <taxon>Craniata</taxon>
        <taxon>Vertebrata</taxon>
        <taxon>Cyclostomata</taxon>
        <taxon>Hyperoartia</taxon>
        <taxon>Petromyzontiformes</taxon>
        <taxon>Petromyzontidae</taxon>
        <taxon>Petromyzon</taxon>
    </lineage>
</organism>
<feature type="transmembrane region" description="Helical" evidence="22">
    <location>
        <begin position="395"/>
        <end position="414"/>
    </location>
</feature>
<proteinExistence type="inferred from homology"/>
<evidence type="ECO:0000256" key="6">
    <source>
        <dbReference type="ARBA" id="ARBA00022692"/>
    </source>
</evidence>
<keyword evidence="11 22" id="KW-1133">Transmembrane helix</keyword>
<dbReference type="InterPro" id="IPR031649">
    <property type="entry name" value="GPHH_dom"/>
</dbReference>
<keyword evidence="4 19" id="KW-0109">Calcium transport</keyword>
<feature type="region of interest" description="Disordered" evidence="21">
    <location>
        <begin position="2147"/>
        <end position="2175"/>
    </location>
</feature>
<dbReference type="RefSeq" id="XP_032829228.1">
    <property type="nucleotide sequence ID" value="XM_032973337.1"/>
</dbReference>
<sequence length="2579" mass="286490">MAVPDQRAAPGTSPWEERKCALVYVWRLLCHAVWHKLSPRSRDVEADEGNSREEAHIPKETLGLRQEELVGTGKGRAPRQLLEEDAGSGLEGDGSSSVGDSSSQGPSCCVEALSYYHAVYSVRVDEASMDSVCGKDSPRSTARGSRGRKGAARGGRSSSSTRAALGSKGSGSQARRAAWEMARFNDDGLGDIGGRIGGPSRHGSAQGGGGQQQQRVFKQTKAQRARTMALYNPIPVRQNCFTQNRSLFLFGEDNGVRKFAKRIIEWPPFEYMILATILANCIVLALEQHLPNNDRTPMSKKLDETEPYFIAIFCFEAGIKIIALGFVFHKGSYLHNGWNIMDFVVVVTGIMAKVGMYYDLRTLRAVRVLRPLKLVSGIPSLQVVLKSIMKAMIPLLQISLLLFFAILIFAIIGLEFYMGKLHNTCFDSKTNEPDPKNEKPCLNDSSGFVCPNDTVCRGHWEGPNYGITQFDNILYAVLTVFQCITMEGWTDILYNTNDALGSTWNWLYFVPLIILGSFFMLNLVLGVLSGEFAKERERVENRRAFLKLRRQQQIERELNGYMEWICKAEEVMLAEEDRNAEDKSAFDVLRRATLKKSRTDLIQAEEGLNERFSDITSTGKRIARSPRASIVSVKQETSSYFQRKEKRMRFFIRRMVKSHTFYWTVLCLVGLNTLCVAIVHYTRPVLLTDLLTYAEFVFLGLFLSEMLLKMYGLGTRSYFHSSFNCFDFGVIIGSIFEIIWATIQPGTSFGIRVLRALRLLRIFKVTKYWASLRNLVVSLLNSMKSIISLLFLLFLFIVVFALLGMQLFGGQFNFEECTPPTNFDTFPAAIMTVFQILTGEDWNVVMYDAIKSQGGINRGTIFCIYFIVLTLFGNYTLLNVFLAIAVDNLANAQELTKDEEEEEEAATQKLAIQKAREVAEVSPMSATNLSVSATSTLNLNALCKDAQGKGGKPRSVWEQRTNELRRINLRASSEALYSELDPEERRRFASSLHIRPDMKSHLDRPLTVSPPSCDGRRVSDVARAAGVAGIPFLPEAGRGGDGGAVAIAIAAFGDRGAADSGGGKQRKQPKEQALEEDREQRAPRRPNDLRPIPALAVQGMEGEDEDLARGRRQRHRAHSTYETDEQEEGKGRCRDDPASKEARQRSSKAGHMEDLKSSDKTDVNSKLPNQKINKMDPSVRIPVMITGPSGESADAPDIGALASLKKPDDVAEEEKDEKGDNDDDDDKRHKPILPYSSMFIFSSTNPLRRLCHYIVTLRYFEMCILLVIAMSSIALAAEDPVEADSPWNKILRNFDYVFTGVFTFELFIKMIDLGLVFHPGAYFRDLWNILDFIVVSGALMAYVFSNKGGKDLNTIKSLRVLRVLRPLKTIKRLPKLKAVFDCVVNSLKNVLNILIVYMLFMFIFAVIAVQLFKGKFFYCTDNSKALEKECSGYYLLYGKDNAVKAERREWKKFPFHYDNVLWALLTLFTVSTGEGWPEVLRHSVEATYEEQGPSPGYRMEMSIFYVVYFVVFPFFFVNIFVALIIITFQEQGDKVMSEYSLEKNERACIDFVVSAKPLTRYMPQNRNTFQYRMWKFVVSPPFEYFIMAMIALNTIVLMMKYHEASPEYEKILRNLNIIFTVLFFLECKLKIVAFGILNYFRDAWNVFDFVTVLGSITDILVTELGKNFINLSFLRLFRAARLIKLLRQGYTIRILLWTFLQSFKALPYVCLLIAMLFFIYAIVGMQVFGNVKLDDEGGITEHNNFQTFFQALMLLFRSATGEAWQEIMLSCLSKKPCEQHSLNGENVCGSDFAYFYFVSFIFLCSFLMLNLFVAVIMDNFEYLTRDSSILGPHHLDEFVRIWGDYDPAATGRITYTKMYELLRHMSPPLGLGKKCPVRIAYKRLVRMDMPIAEDNTVHFTTTLMALIRTALDIKIAKAGADKFECDSELRKEMMAIWPTLSQKTLDILVPPHRAVDLTVGKVYAAMMIYNYYKSNKNKKMQLQQAAAMQQNRTLFQRLGGPGGPGGAGSAVGAVGAVVAVVAAGSAGGAGGPWGAGGDPRGPMGPGGPGGQLMDMPPPGRPEDLQLGQPLLGEPNRCGDLRASPSWVTQRAQEMVQRTRQRRAGERGWSDEQPDARPPSQLEMRDMVHPGYYDPEAQMALESYGRTTSLPKLTPDIQKRRSQPLRPSLPPIRDTSPMKLSVSLLGQAQSPGPQLDDYSLERVSPVGAPRAQKRSVRHRYSGESAVGSSGFVVGGDRERTTRGGGGGGKEQHTGSLVDMDMERVARPRPRPGPCDPSKQPLGPGIPPTCPDHRSPDRGRQTSRSLSGSPILLSPGGSVTPRRGRRQLPQTPATPRPNVMYSPARRAAKSGTPPPTPRVSSLVLEGYSPLCSPHASQRGGGEQAPGNVSPRLRRAAGAAAATVGETACGDDASATERLLEGKPRQQQQQQHRRWQHHASDPYLDLCVDEQTRVGRRERDRDRDRGGGGGAASSKAPARGAAGGQQQQQHPCRAGPGAAGGRRVLNGNHFGAGAGGGDAAAAAATSAATVAVAVEDSGAGAAGGRHGTEGGGDGFRARAGAVVGSSARKRNTFCETDEDDWC</sequence>
<keyword evidence="14" id="KW-1015">Disulfide bond</keyword>
<feature type="transmembrane region" description="Helical" evidence="22">
    <location>
        <begin position="1390"/>
        <end position="1412"/>
    </location>
</feature>
<feature type="region of interest" description="Disordered" evidence="21">
    <location>
        <begin position="2558"/>
        <end position="2579"/>
    </location>
</feature>
<feature type="compositionally biased region" description="Basic and acidic residues" evidence="21">
    <location>
        <begin position="1128"/>
        <end position="1163"/>
    </location>
</feature>
<feature type="domain" description="Voltage-dependent calcium channel alpha-1 subunit IQ" evidence="23">
    <location>
        <begin position="1954"/>
        <end position="1988"/>
    </location>
</feature>
<evidence type="ECO:0000256" key="21">
    <source>
        <dbReference type="SAM" id="MobiDB-lite"/>
    </source>
</evidence>
<evidence type="ECO:0000256" key="20">
    <source>
        <dbReference type="SAM" id="Coils"/>
    </source>
</evidence>
<feature type="compositionally biased region" description="Low complexity" evidence="21">
    <location>
        <begin position="2221"/>
        <end position="2230"/>
    </location>
</feature>
<dbReference type="Pfam" id="PF00520">
    <property type="entry name" value="Ion_trans"/>
    <property type="match status" value="4"/>
</dbReference>
<feature type="region of interest" description="Disordered" evidence="21">
    <location>
        <begin position="2204"/>
        <end position="2407"/>
    </location>
</feature>
<evidence type="ECO:0000256" key="2">
    <source>
        <dbReference type="ARBA" id="ARBA00022448"/>
    </source>
</evidence>
<feature type="transmembrane region" description="Helical" evidence="22">
    <location>
        <begin position="1614"/>
        <end position="1637"/>
    </location>
</feature>
<keyword evidence="10 19" id="KW-0851">Voltage-gated channel</keyword>
<feature type="binding site" evidence="17">
    <location>
        <position position="487"/>
    </location>
    <ligand>
        <name>Ca(2+)</name>
        <dbReference type="ChEBI" id="CHEBI:29108"/>
    </ligand>
</feature>
<feature type="transmembrane region" description="Helical" evidence="22">
    <location>
        <begin position="269"/>
        <end position="286"/>
    </location>
</feature>
<evidence type="ECO:0000256" key="13">
    <source>
        <dbReference type="ARBA" id="ARBA00023136"/>
    </source>
</evidence>
<feature type="compositionally biased region" description="Low complexity" evidence="21">
    <location>
        <begin position="2469"/>
        <end position="2493"/>
    </location>
</feature>
<evidence type="ECO:0000256" key="1">
    <source>
        <dbReference type="ARBA" id="ARBA00004141"/>
    </source>
</evidence>
<keyword evidence="7 17" id="KW-0479">Metal-binding</keyword>
<keyword evidence="6 22" id="KW-0812">Transmembrane</keyword>
<keyword evidence="20" id="KW-0175">Coiled coil</keyword>
<feature type="region of interest" description="Disordered" evidence="21">
    <location>
        <begin position="1056"/>
        <end position="1229"/>
    </location>
</feature>
<dbReference type="FunFam" id="1.10.287.70:FF:000023">
    <property type="entry name" value="Voltage-dependent R-type calcium channel subunit alpha"/>
    <property type="match status" value="1"/>
</dbReference>
<evidence type="ECO:0000256" key="22">
    <source>
        <dbReference type="SAM" id="Phobius"/>
    </source>
</evidence>
<feature type="compositionally biased region" description="Basic and acidic residues" evidence="21">
    <location>
        <begin position="1068"/>
        <end position="1088"/>
    </location>
</feature>
<evidence type="ECO:0000256" key="9">
    <source>
        <dbReference type="ARBA" id="ARBA00022837"/>
    </source>
</evidence>
<dbReference type="Pfam" id="PF16905">
    <property type="entry name" value="GPHH"/>
    <property type="match status" value="1"/>
</dbReference>
<accession>A0AAJ7U3M6</accession>
<feature type="compositionally biased region" description="Low complexity" evidence="21">
    <location>
        <begin position="2301"/>
        <end position="2316"/>
    </location>
</feature>
<dbReference type="Gene3D" id="1.10.287.70">
    <property type="match status" value="4"/>
</dbReference>
<dbReference type="FunFam" id="1.20.120.350:FF:000013">
    <property type="entry name" value="Voltage-dependent N-type calcium channel subunit alpha"/>
    <property type="match status" value="1"/>
</dbReference>
<keyword evidence="9 17" id="KW-0106">Calcium</keyword>
<dbReference type="Gene3D" id="6.10.250.2500">
    <property type="match status" value="1"/>
</dbReference>
<feature type="coiled-coil region" evidence="20">
    <location>
        <begin position="882"/>
        <end position="909"/>
    </location>
</feature>
<evidence type="ECO:0000256" key="4">
    <source>
        <dbReference type="ARBA" id="ARBA00022568"/>
    </source>
</evidence>
<protein>
    <submittedName>
        <fullName evidence="25">LOW QUALITY PROTEIN: voltage-dependent P/Q-type calcium channel subunit alpha-1A</fullName>
    </submittedName>
</protein>
<evidence type="ECO:0000256" key="8">
    <source>
        <dbReference type="ARBA" id="ARBA00022737"/>
    </source>
</evidence>
<feature type="transmembrane region" description="Helical" evidence="22">
    <location>
        <begin position="723"/>
        <end position="743"/>
    </location>
</feature>
<dbReference type="GO" id="GO:0098703">
    <property type="term" value="P:calcium ion import across plasma membrane"/>
    <property type="evidence" value="ECO:0007669"/>
    <property type="project" value="TreeGrafter"/>
</dbReference>
<feature type="transmembrane region" description="Helical" evidence="22">
    <location>
        <begin position="1326"/>
        <end position="1344"/>
    </location>
</feature>
<dbReference type="FunFam" id="1.20.120.350:FF:000001">
    <property type="entry name" value="Voltage-dependent L-type calcium channel subunit alpha"/>
    <property type="match status" value="1"/>
</dbReference>
<dbReference type="InterPro" id="IPR002077">
    <property type="entry name" value="VDCCAlpha1"/>
</dbReference>
<evidence type="ECO:0000256" key="5">
    <source>
        <dbReference type="ARBA" id="ARBA00022673"/>
    </source>
</evidence>
<dbReference type="InterPro" id="IPR050599">
    <property type="entry name" value="VDCC_alpha-1_subunit"/>
</dbReference>
<keyword evidence="5 19" id="KW-0107">Calcium channel</keyword>
<keyword evidence="2" id="KW-0813">Transport</keyword>
<keyword evidence="16" id="KW-0407">Ion channel</keyword>
<feature type="transmembrane region" description="Helical" evidence="22">
    <location>
        <begin position="506"/>
        <end position="528"/>
    </location>
</feature>
<dbReference type="SMART" id="SM01062">
    <property type="entry name" value="Ca_chan_IQ"/>
    <property type="match status" value="1"/>
</dbReference>
<feature type="compositionally biased region" description="Acidic residues" evidence="21">
    <location>
        <begin position="1210"/>
        <end position="1225"/>
    </location>
</feature>
<feature type="transmembrane region" description="Helical" evidence="22">
    <location>
        <begin position="862"/>
        <end position="886"/>
    </location>
</feature>
<feature type="region of interest" description="Disordered" evidence="21">
    <location>
        <begin position="2443"/>
        <end position="2501"/>
    </location>
</feature>
<feature type="region of interest" description="Disordered" evidence="21">
    <location>
        <begin position="190"/>
        <end position="215"/>
    </location>
</feature>
<dbReference type="Gene3D" id="1.10.238.10">
    <property type="entry name" value="EF-hand"/>
    <property type="match status" value="1"/>
</dbReference>
<dbReference type="FunFam" id="1.20.120.350:FF:000011">
    <property type="entry name" value="Voltage-dependent N-type calcium channel subunit alpha"/>
    <property type="match status" value="1"/>
</dbReference>
<feature type="compositionally biased region" description="Low complexity" evidence="21">
    <location>
        <begin position="2393"/>
        <end position="2405"/>
    </location>
</feature>
<dbReference type="GO" id="GO:0045202">
    <property type="term" value="C:synapse"/>
    <property type="evidence" value="ECO:0007669"/>
    <property type="project" value="GOC"/>
</dbReference>
<feature type="compositionally biased region" description="Low complexity" evidence="21">
    <location>
        <begin position="154"/>
        <end position="167"/>
    </location>
</feature>
<dbReference type="PRINTS" id="PR00167">
    <property type="entry name" value="CACHANNEL"/>
</dbReference>
<dbReference type="Gene3D" id="1.20.120.350">
    <property type="entry name" value="Voltage-gated potassium channels. Chain C"/>
    <property type="match status" value="4"/>
</dbReference>
<gene>
    <name evidence="25" type="primary">LOC103091713</name>
</gene>
<dbReference type="SUPFAM" id="SSF81324">
    <property type="entry name" value="Voltage-gated potassium channels"/>
    <property type="match status" value="4"/>
</dbReference>
<evidence type="ECO:0000313" key="25">
    <source>
        <dbReference type="RefSeq" id="XP_032829228.1"/>
    </source>
</evidence>
<comment type="similarity">
    <text evidence="19">Belongs to the calcium channel alpha-1 subunit (TC 1.A.1.11) family.</text>
</comment>
<keyword evidence="15 18" id="KW-0325">Glycoprotein</keyword>
<keyword evidence="12" id="KW-0406">Ion transport</keyword>